<evidence type="ECO:0000313" key="2">
    <source>
        <dbReference type="EMBL" id="KAG2511623.1"/>
    </source>
</evidence>
<dbReference type="PANTHER" id="PTHR43162">
    <property type="match status" value="1"/>
</dbReference>
<proteinExistence type="predicted"/>
<dbReference type="Gene3D" id="3.90.25.10">
    <property type="entry name" value="UDP-galactose 4-epimerase, domain 1"/>
    <property type="match status" value="2"/>
</dbReference>
<dbReference type="SUPFAM" id="SSF51735">
    <property type="entry name" value="NAD(P)-binding Rossmann-fold domains"/>
    <property type="match status" value="1"/>
</dbReference>
<comment type="caution">
    <text evidence="2">The sequence shown here is derived from an EMBL/GenBank/DDBJ whole genome shotgun (WGS) entry which is preliminary data.</text>
</comment>
<evidence type="ECO:0000313" key="3">
    <source>
        <dbReference type="Proteomes" id="UP000785171"/>
    </source>
</evidence>
<dbReference type="InterPro" id="IPR051604">
    <property type="entry name" value="Ergot_Alk_Oxidoreductase"/>
</dbReference>
<dbReference type="InterPro" id="IPR016040">
    <property type="entry name" value="NAD(P)-bd_dom"/>
</dbReference>
<organism evidence="2 3">
    <name type="scientific">Phytophthora kernoviae</name>
    <dbReference type="NCBI Taxonomy" id="325452"/>
    <lineage>
        <taxon>Eukaryota</taxon>
        <taxon>Sar</taxon>
        <taxon>Stramenopiles</taxon>
        <taxon>Oomycota</taxon>
        <taxon>Peronosporomycetes</taxon>
        <taxon>Peronosporales</taxon>
        <taxon>Peronosporaceae</taxon>
        <taxon>Phytophthora</taxon>
    </lineage>
</organism>
<dbReference type="Pfam" id="PF13460">
    <property type="entry name" value="NAD_binding_10"/>
    <property type="match status" value="1"/>
</dbReference>
<protein>
    <recommendedName>
        <fullName evidence="1">NAD(P)-binding domain-containing protein</fullName>
    </recommendedName>
</protein>
<dbReference type="InterPro" id="IPR036291">
    <property type="entry name" value="NAD(P)-bd_dom_sf"/>
</dbReference>
<dbReference type="EMBL" id="JPWV03000427">
    <property type="protein sequence ID" value="KAG2511623.1"/>
    <property type="molecule type" value="Genomic_DNA"/>
</dbReference>
<sequence>MVKYVLTGVGGNIGGHAADFASENKKPEDELVLTSSTLDKIPAERVAAWKKNGAIVTSADYTDLDSLKKVFEGAEAVAFISTWLIGDGRRNQAKNVIKAAKETGVKRICYTSFVGAGSDKPNEEVPFLPRDHHFVEHEIYASGLDYNIQRNWLYQDNIPRWQEKNTVVNVTGPEPVLDKDVFEWMNSLSGYKAEFVDMPDEELRAYWLGRGLPTDVYGDFSKLPMKLCIGDLLCCGETLANGSMNIVTDTVERLTGRKPIGFKENLLKYKEIFPTND</sequence>
<reference evidence="2" key="2">
    <citation type="submission" date="2020-06" db="EMBL/GenBank/DDBJ databases">
        <authorList>
            <person name="Studholme D.J."/>
        </authorList>
    </citation>
    <scope>NUCLEOTIDE SEQUENCE</scope>
    <source>
        <strain evidence="2">NZFS 2646</strain>
    </source>
</reference>
<reference evidence="2" key="1">
    <citation type="journal article" date="2015" name="Genom Data">
        <title>Genome sequences of six Phytophthora species associated with forests in New Zealand.</title>
        <authorList>
            <person name="Studholme D.J."/>
            <person name="McDougal R.L."/>
            <person name="Sambles C."/>
            <person name="Hansen E."/>
            <person name="Hardy G."/>
            <person name="Grant M."/>
            <person name="Ganley R.J."/>
            <person name="Williams N.M."/>
        </authorList>
    </citation>
    <scope>NUCLEOTIDE SEQUENCE</scope>
    <source>
        <strain evidence="2">NZFS 2646</strain>
    </source>
</reference>
<evidence type="ECO:0000259" key="1">
    <source>
        <dbReference type="Pfam" id="PF13460"/>
    </source>
</evidence>
<feature type="domain" description="NAD(P)-binding" evidence="1">
    <location>
        <begin position="9"/>
        <end position="150"/>
    </location>
</feature>
<name>A0A8T0LPU2_9STRA</name>
<accession>A0A8T0LPU2</accession>
<dbReference type="PANTHER" id="PTHR43162:SF1">
    <property type="entry name" value="PRESTALK A DIFFERENTIATION PROTEIN A"/>
    <property type="match status" value="1"/>
</dbReference>
<dbReference type="AlphaFoldDB" id="A0A8T0LPU2"/>
<dbReference type="Proteomes" id="UP000785171">
    <property type="component" value="Unassembled WGS sequence"/>
</dbReference>
<gene>
    <name evidence="2" type="ORF">JM16_008208</name>
</gene>
<dbReference type="Gene3D" id="3.40.50.720">
    <property type="entry name" value="NAD(P)-binding Rossmann-like Domain"/>
    <property type="match status" value="2"/>
</dbReference>